<accession>A0A315EGC6</accession>
<gene>
    <name evidence="1" type="ORF">B9Z37_03680</name>
</gene>
<dbReference type="AlphaFoldDB" id="A0A315EGC6"/>
<protein>
    <submittedName>
        <fullName evidence="1">Uncharacterized protein</fullName>
    </submittedName>
</protein>
<organism evidence="1 2">
    <name type="scientific">Limnohabitans parvus II-B4</name>
    <dbReference type="NCBI Taxonomy" id="1293052"/>
    <lineage>
        <taxon>Bacteria</taxon>
        <taxon>Pseudomonadati</taxon>
        <taxon>Pseudomonadota</taxon>
        <taxon>Betaproteobacteria</taxon>
        <taxon>Burkholderiales</taxon>
        <taxon>Comamonadaceae</taxon>
        <taxon>Limnohabitans</taxon>
    </lineage>
</organism>
<name>A0A315EGC6_9BURK</name>
<dbReference type="Proteomes" id="UP000250790">
    <property type="component" value="Unassembled WGS sequence"/>
</dbReference>
<keyword evidence="2" id="KW-1185">Reference proteome</keyword>
<evidence type="ECO:0000313" key="1">
    <source>
        <dbReference type="EMBL" id="PUE55655.1"/>
    </source>
</evidence>
<proteinExistence type="predicted"/>
<dbReference type="EMBL" id="NESN01000001">
    <property type="protein sequence ID" value="PUE55655.1"/>
    <property type="molecule type" value="Genomic_DNA"/>
</dbReference>
<comment type="caution">
    <text evidence="1">The sequence shown here is derived from an EMBL/GenBank/DDBJ whole genome shotgun (WGS) entry which is preliminary data.</text>
</comment>
<sequence length="60" mass="6662">MPKTWTPDQVGGDKIKEDVPFVVMPANAGIHGHRKPWTPDQVGGDKIRGRSVASVWKLIR</sequence>
<reference evidence="1 2" key="1">
    <citation type="submission" date="2017-04" db="EMBL/GenBank/DDBJ databases">
        <title>Unexpected and diverse lifestyles within the genus Limnohabitans.</title>
        <authorList>
            <person name="Kasalicky V."/>
            <person name="Mehrshad M."/>
            <person name="Andrei S.-A."/>
            <person name="Salcher M."/>
            <person name="Kratochvilova H."/>
            <person name="Simek K."/>
            <person name="Ghai R."/>
        </authorList>
    </citation>
    <scope>NUCLEOTIDE SEQUENCE [LARGE SCALE GENOMIC DNA]</scope>
    <source>
        <strain evidence="1 2">II-B4</strain>
    </source>
</reference>
<evidence type="ECO:0000313" key="2">
    <source>
        <dbReference type="Proteomes" id="UP000250790"/>
    </source>
</evidence>